<name>A0A3B0VZF5_9ZZZZ</name>
<dbReference type="EMBL" id="UOEU01000913">
    <property type="protein sequence ID" value="VAW42369.1"/>
    <property type="molecule type" value="Genomic_DNA"/>
</dbReference>
<dbReference type="InterPro" id="IPR023213">
    <property type="entry name" value="CAT-like_dom_sf"/>
</dbReference>
<dbReference type="PANTHER" id="PTHR45398:SF1">
    <property type="entry name" value="ENZYME, PUTATIVE (JCVI)-RELATED"/>
    <property type="match status" value="1"/>
</dbReference>
<reference evidence="2" key="1">
    <citation type="submission" date="2018-06" db="EMBL/GenBank/DDBJ databases">
        <authorList>
            <person name="Zhirakovskaya E."/>
        </authorList>
    </citation>
    <scope>NUCLEOTIDE SEQUENCE</scope>
</reference>
<organism evidence="2">
    <name type="scientific">hydrothermal vent metagenome</name>
    <dbReference type="NCBI Taxonomy" id="652676"/>
    <lineage>
        <taxon>unclassified sequences</taxon>
        <taxon>metagenomes</taxon>
        <taxon>ecological metagenomes</taxon>
    </lineage>
</organism>
<dbReference type="AlphaFoldDB" id="A0A3B0VZF5"/>
<dbReference type="InterPro" id="IPR001242">
    <property type="entry name" value="Condensation_dom"/>
</dbReference>
<proteinExistence type="predicted"/>
<feature type="non-terminal residue" evidence="2">
    <location>
        <position position="1"/>
    </location>
</feature>
<evidence type="ECO:0000259" key="1">
    <source>
        <dbReference type="Pfam" id="PF00668"/>
    </source>
</evidence>
<dbReference type="GO" id="GO:0003824">
    <property type="term" value="F:catalytic activity"/>
    <property type="evidence" value="ECO:0007669"/>
    <property type="project" value="InterPro"/>
</dbReference>
<dbReference type="Gene3D" id="3.30.559.10">
    <property type="entry name" value="Chloramphenicol acetyltransferase-like domain"/>
    <property type="match status" value="1"/>
</dbReference>
<sequence length="244" mass="27719">TASLNEIVWRHEALRTTFTAVNGQPSQQIATNVTISLPLEDLQNVPAERREAEIARLTAHEARKPFDLQSGSMLRGCLLKLAPAEHRLILTMHHIASDGWSRRVLLNELSLLYADFLARERPSLDPLPIQYANFAVWQRKWLQEERLNKQLNYWKKQLADAPPRLELPTDFPRPATQAYRGKHLSLKVDAVLLEAMKRVSQQAGATLFMTLLAAFNVLLHRYSRQEDIVSVPPLPTAPAPKLKS</sequence>
<dbReference type="SUPFAM" id="SSF52777">
    <property type="entry name" value="CoA-dependent acyltransferases"/>
    <property type="match status" value="2"/>
</dbReference>
<gene>
    <name evidence="2" type="ORF">MNBD_CHLOROFLEXI01-5234</name>
</gene>
<dbReference type="Pfam" id="PF00668">
    <property type="entry name" value="Condensation"/>
    <property type="match status" value="1"/>
</dbReference>
<protein>
    <submittedName>
        <fullName evidence="2">Polyketide synthase modules and related proteins</fullName>
    </submittedName>
</protein>
<evidence type="ECO:0000313" key="2">
    <source>
        <dbReference type="EMBL" id="VAW42369.1"/>
    </source>
</evidence>
<feature type="domain" description="Condensation" evidence="1">
    <location>
        <begin position="3"/>
        <end position="229"/>
    </location>
</feature>
<dbReference type="CDD" id="cd19531">
    <property type="entry name" value="LCL_NRPS-like"/>
    <property type="match status" value="1"/>
</dbReference>
<dbReference type="PANTHER" id="PTHR45398">
    <property type="match status" value="1"/>
</dbReference>
<accession>A0A3B0VZF5</accession>
<dbReference type="Gene3D" id="3.30.559.30">
    <property type="entry name" value="Nonribosomal peptide synthetase, condensation domain"/>
    <property type="match status" value="1"/>
</dbReference>